<keyword evidence="2" id="KW-1185">Reference proteome</keyword>
<dbReference type="Proteomes" id="UP001056635">
    <property type="component" value="Chromosome"/>
</dbReference>
<protein>
    <submittedName>
        <fullName evidence="1">PerC family transcriptional regulator</fullName>
    </submittedName>
</protein>
<sequence length="100" mass="11547">MTKKAEELEAKGLHRRAASRWLEVFDNCDTEVGREWIRSRRNQCLAKRVRPAVLIDTFGDVTRAAGDTQRRMGLAKPDGEAFRLKDEVSYQSRKVGKQRK</sequence>
<dbReference type="Pfam" id="PF06069">
    <property type="entry name" value="PerC"/>
    <property type="match status" value="1"/>
</dbReference>
<gene>
    <name evidence="1" type="ORF">K6958_06480</name>
</gene>
<organism evidence="1 2">
    <name type="scientific">Mixta hanseatica</name>
    <dbReference type="NCBI Taxonomy" id="2872648"/>
    <lineage>
        <taxon>Bacteria</taxon>
        <taxon>Pseudomonadati</taxon>
        <taxon>Pseudomonadota</taxon>
        <taxon>Gammaproteobacteria</taxon>
        <taxon>Enterobacterales</taxon>
        <taxon>Erwiniaceae</taxon>
        <taxon>Mixta</taxon>
    </lineage>
</organism>
<accession>A0ABY4REP1</accession>
<dbReference type="InterPro" id="IPR024684">
    <property type="entry name" value="Tscrpt_act_PerC/SfV_Orf40"/>
</dbReference>
<reference evidence="1" key="1">
    <citation type="submission" date="2021-09" db="EMBL/GenBank/DDBJ databases">
        <title>First case of bloodstream infection caused by Mixta hanseatica sp. nov., a member of the Erwiniaceae family.</title>
        <authorList>
            <person name="Both A."/>
            <person name="Huang J."/>
            <person name="Wenzel P."/>
            <person name="Aepfelbacher M."/>
            <person name="Rohde H."/>
            <person name="Christner M."/>
            <person name="Hentschke M."/>
        </authorList>
    </citation>
    <scope>NUCLEOTIDE SEQUENCE</scope>
    <source>
        <strain evidence="1">X22927</strain>
    </source>
</reference>
<evidence type="ECO:0000313" key="1">
    <source>
        <dbReference type="EMBL" id="UQY45316.1"/>
    </source>
</evidence>
<proteinExistence type="predicted"/>
<dbReference type="RefSeq" id="WP_249893887.1">
    <property type="nucleotide sequence ID" value="NZ_CP082904.1"/>
</dbReference>
<name>A0ABY4REP1_9GAMM</name>
<evidence type="ECO:0000313" key="2">
    <source>
        <dbReference type="Proteomes" id="UP001056635"/>
    </source>
</evidence>
<dbReference type="EMBL" id="CP082904">
    <property type="protein sequence ID" value="UQY45316.1"/>
    <property type="molecule type" value="Genomic_DNA"/>
</dbReference>